<evidence type="ECO:0000259" key="2">
    <source>
        <dbReference type="Pfam" id="PF01757"/>
    </source>
</evidence>
<feature type="transmembrane region" description="Helical" evidence="1">
    <location>
        <begin position="284"/>
        <end position="302"/>
    </location>
</feature>
<evidence type="ECO:0000259" key="3">
    <source>
        <dbReference type="Pfam" id="PF20146"/>
    </source>
</evidence>
<dbReference type="PANTHER" id="PTHR11161">
    <property type="entry name" value="O-ACYLTRANSFERASE"/>
    <property type="match status" value="1"/>
</dbReference>
<dbReference type="EMBL" id="OU895877">
    <property type="protein sequence ID" value="CAG9800767.1"/>
    <property type="molecule type" value="Genomic_DNA"/>
</dbReference>
<reference evidence="4" key="1">
    <citation type="submission" date="2022-01" db="EMBL/GenBank/DDBJ databases">
        <authorList>
            <person name="King R."/>
        </authorList>
    </citation>
    <scope>NUCLEOTIDE SEQUENCE</scope>
</reference>
<dbReference type="Pfam" id="PF01757">
    <property type="entry name" value="Acyl_transf_3"/>
    <property type="match status" value="1"/>
</dbReference>
<proteinExistence type="predicted"/>
<dbReference type="InterPro" id="IPR006621">
    <property type="entry name" value="Nose-resist-to-fluoxetine_N"/>
</dbReference>
<evidence type="ECO:0000313" key="4">
    <source>
        <dbReference type="EMBL" id="CAG9800767.1"/>
    </source>
</evidence>
<dbReference type="InterPro" id="IPR052728">
    <property type="entry name" value="O2_lipid_transport_reg"/>
</dbReference>
<reference evidence="4" key="2">
    <citation type="submission" date="2022-10" db="EMBL/GenBank/DDBJ databases">
        <authorList>
            <consortium name="ENA_rothamsted_submissions"/>
            <consortium name="culmorum"/>
            <person name="King R."/>
        </authorList>
    </citation>
    <scope>NUCLEOTIDE SEQUENCE</scope>
</reference>
<name>A0A9N9RPX2_9DIPT</name>
<gene>
    <name evidence="4" type="ORF">CHIRRI_LOCUS3705</name>
</gene>
<accession>A0A9N9RPX2</accession>
<feature type="transmembrane region" description="Helical" evidence="1">
    <location>
        <begin position="376"/>
        <end position="396"/>
    </location>
</feature>
<dbReference type="GO" id="GO:0016747">
    <property type="term" value="F:acyltransferase activity, transferring groups other than amino-acyl groups"/>
    <property type="evidence" value="ECO:0007669"/>
    <property type="project" value="InterPro"/>
</dbReference>
<dbReference type="Pfam" id="PF20146">
    <property type="entry name" value="NRF"/>
    <property type="match status" value="1"/>
</dbReference>
<dbReference type="AlphaFoldDB" id="A0A9N9RPX2"/>
<keyword evidence="5" id="KW-1185">Reference proteome</keyword>
<keyword evidence="1" id="KW-0812">Transmembrane</keyword>
<evidence type="ECO:0000313" key="5">
    <source>
        <dbReference type="Proteomes" id="UP001153620"/>
    </source>
</evidence>
<feature type="transmembrane region" description="Helical" evidence="1">
    <location>
        <begin position="449"/>
        <end position="468"/>
    </location>
</feature>
<dbReference type="InterPro" id="IPR002656">
    <property type="entry name" value="Acyl_transf_3_dom"/>
</dbReference>
<evidence type="ECO:0008006" key="6">
    <source>
        <dbReference type="Google" id="ProtNLM"/>
    </source>
</evidence>
<feature type="transmembrane region" description="Helical" evidence="1">
    <location>
        <begin position="416"/>
        <end position="437"/>
    </location>
</feature>
<keyword evidence="1" id="KW-0472">Membrane</keyword>
<feature type="transmembrane region" description="Helical" evidence="1">
    <location>
        <begin position="480"/>
        <end position="501"/>
    </location>
</feature>
<organism evidence="4 5">
    <name type="scientific">Chironomus riparius</name>
    <dbReference type="NCBI Taxonomy" id="315576"/>
    <lineage>
        <taxon>Eukaryota</taxon>
        <taxon>Metazoa</taxon>
        <taxon>Ecdysozoa</taxon>
        <taxon>Arthropoda</taxon>
        <taxon>Hexapoda</taxon>
        <taxon>Insecta</taxon>
        <taxon>Pterygota</taxon>
        <taxon>Neoptera</taxon>
        <taxon>Endopterygota</taxon>
        <taxon>Diptera</taxon>
        <taxon>Nematocera</taxon>
        <taxon>Chironomoidea</taxon>
        <taxon>Chironomidae</taxon>
        <taxon>Chironominae</taxon>
        <taxon>Chironomus</taxon>
    </lineage>
</organism>
<feature type="transmembrane region" description="Helical" evidence="1">
    <location>
        <begin position="566"/>
        <end position="584"/>
    </location>
</feature>
<sequence length="611" mass="70934">MNVCDYFLKNYQNLSDDGDAWVQRMRSSFSNFDKKFVYGNSYDFGDFDSCISTKVDALNVVGKHCMIKFQSKDVIGVNPPSSLRNLKWKNIDVSFGGAVCVPNECGKDAIKYITDQLFNGTTLTLSTDYEQEDFCQVEKSINIKFGDYLLISLILLYILTIFYITWRTKGRKSNTDLLSSFSLTSSLKSLFEVESSSFYFLKPIRAILYMGLVQFHSVFVRAYFPLSNSEKMLKFEEGSYSKIVSTFPFALTGFFVISSVLTTKKMLELLDKKSFNFFVMLIDRYTRIVIVVAALVFVNIFVNGLELYQAPYYFPDQASKECREYWWTTLLLIQNYYHPTTSQMCLPQCWFLSANFQFFLLTPLVIYPIWRWKKSVFFIIPALLGMSQGIIFLFAMEHNQFLKQTNFFAITHPKFAKYYLHSHYLASAWIIGMLVGVLFHRCKKLEMNLAIKSALISFIIFMFFKLFGWKFVFESTKPSIFLFTIDRLLLALFAASVLILCNYWDGGKKNSRSAPKKPNKIWVAIDNVGLSLYVVHSAVIIASTVIRKQAQTFDMVHIYIDNVSDFMLSFECAILLYLFVEIPFRKVIKKLLMKRFRQPKVTDQVLNDFRV</sequence>
<dbReference type="OrthoDB" id="10265389at2759"/>
<feature type="domain" description="Nose resistant-to-fluoxetine protein N-terminal" evidence="3">
    <location>
        <begin position="4"/>
        <end position="113"/>
    </location>
</feature>
<feature type="transmembrane region" description="Helical" evidence="1">
    <location>
        <begin position="244"/>
        <end position="263"/>
    </location>
</feature>
<feature type="transmembrane region" description="Helical" evidence="1">
    <location>
        <begin position="206"/>
        <end position="224"/>
    </location>
</feature>
<feature type="transmembrane region" description="Helical" evidence="1">
    <location>
        <begin position="521"/>
        <end position="546"/>
    </location>
</feature>
<feature type="domain" description="Acyltransferase 3" evidence="2">
    <location>
        <begin position="204"/>
        <end position="546"/>
    </location>
</feature>
<dbReference type="Proteomes" id="UP001153620">
    <property type="component" value="Chromosome 1"/>
</dbReference>
<protein>
    <recommendedName>
        <fullName evidence="6">Nose resistant-to-fluoxetine protein N-terminal domain-containing protein</fullName>
    </recommendedName>
</protein>
<dbReference type="PANTHER" id="PTHR11161:SF0">
    <property type="entry name" value="O-ACYLTRANSFERASE LIKE PROTEIN"/>
    <property type="match status" value="1"/>
</dbReference>
<evidence type="ECO:0000256" key="1">
    <source>
        <dbReference type="SAM" id="Phobius"/>
    </source>
</evidence>
<feature type="transmembrane region" description="Helical" evidence="1">
    <location>
        <begin position="350"/>
        <end position="369"/>
    </location>
</feature>
<keyword evidence="1" id="KW-1133">Transmembrane helix</keyword>
<feature type="transmembrane region" description="Helical" evidence="1">
    <location>
        <begin position="148"/>
        <end position="166"/>
    </location>
</feature>